<evidence type="ECO:0000313" key="1">
    <source>
        <dbReference type="EMBL" id="QOR45608.1"/>
    </source>
</evidence>
<dbReference type="NCBIfam" id="TIGR01869">
    <property type="entry name" value="casC_Cse4"/>
    <property type="match status" value="1"/>
</dbReference>
<dbReference type="Pfam" id="PF09344">
    <property type="entry name" value="Cas_CT1975"/>
    <property type="match status" value="1"/>
</dbReference>
<organism evidence="1 2">
    <name type="scientific">Trueperella pecoris</name>
    <dbReference type="NCBI Taxonomy" id="2733571"/>
    <lineage>
        <taxon>Bacteria</taxon>
        <taxon>Bacillati</taxon>
        <taxon>Actinomycetota</taxon>
        <taxon>Actinomycetes</taxon>
        <taxon>Actinomycetales</taxon>
        <taxon>Actinomycetaceae</taxon>
        <taxon>Trueperella</taxon>
    </lineage>
</organism>
<dbReference type="Proteomes" id="UP000595053">
    <property type="component" value="Chromosome"/>
</dbReference>
<accession>A0A7M1QUL5</accession>
<name>A0A7M1QUL5_9ACTO</name>
<dbReference type="InterPro" id="IPR010148">
    <property type="entry name" value="CRISPR-assoc_prot_CT1975"/>
</dbReference>
<gene>
    <name evidence="1" type="primary">cas7e</name>
    <name evidence="1" type="ORF">INS88_10240</name>
</gene>
<sequence>MTLVIDVHALQTVPPSLINRDDTGAPKSAIFGGVPRQRVSSQAWKRAIRRYFENEIGQDVVGLRSRNLPEVIAKRVIELSPTFGLEAAVEGVRNLFKAPGGKQGIKLVDPKVSKDGEESEQQSLYPTTAALLFLSPHQIERAAQAIVDAHGGKITKAEATDILDTKHSIDMAMFGRMLADAPAFNVDASVQVAHAIGVHESEPEFDYYTAVDDVLEDAEEIGAGMIGTTQMMSSTLYRFATINVEGLATNLGNVDMANKAAVHFIRAFIESMPTGKQNTFANNTLPELVYVAVRNTRSVSLVNAFEDPVEREDSTRRRAAAESLAREAHDIEEVFGMKPLAAYVLATGGLGEPFSGIAENVTLQELSEKVGEVLTAAKAE</sequence>
<dbReference type="RefSeq" id="WP_197551140.1">
    <property type="nucleotide sequence ID" value="NZ_CP063213.1"/>
</dbReference>
<dbReference type="EMBL" id="CP063213">
    <property type="protein sequence ID" value="QOR45608.1"/>
    <property type="molecule type" value="Genomic_DNA"/>
</dbReference>
<keyword evidence="2" id="KW-1185">Reference proteome</keyword>
<proteinExistence type="predicted"/>
<reference evidence="1 2" key="1">
    <citation type="submission" date="2020-10" db="EMBL/GenBank/DDBJ databases">
        <title>Trueperella pecoris sp. nov. isolated from bovine and porcine specimens.</title>
        <authorList>
            <person name="Schoenecker L."/>
            <person name="Schnydrig P."/>
            <person name="Brodard I."/>
            <person name="Thomann A."/>
            <person name="Hemphill A."/>
            <person name="Rodriguez-Campos S."/>
            <person name="Perreten V."/>
            <person name="Jores J."/>
            <person name="Kittl S."/>
        </authorList>
    </citation>
    <scope>NUCLEOTIDE SEQUENCE [LARGE SCALE GENOMIC DNA]</scope>
    <source>
        <strain evidence="1 2">15A0121</strain>
    </source>
</reference>
<evidence type="ECO:0000313" key="2">
    <source>
        <dbReference type="Proteomes" id="UP000595053"/>
    </source>
</evidence>
<protein>
    <submittedName>
        <fullName evidence="1">Type I-E CRISPR-associated protein Cas7/Cse4/CasC</fullName>
    </submittedName>
</protein>
<dbReference type="AlphaFoldDB" id="A0A7M1QUL5"/>